<evidence type="ECO:0000256" key="1">
    <source>
        <dbReference type="SAM" id="MobiDB-lite"/>
    </source>
</evidence>
<gene>
    <name evidence="2" type="ORF">AWB74_08312</name>
</gene>
<comment type="caution">
    <text evidence="2">The sequence shown here is derived from an EMBL/GenBank/DDBJ whole genome shotgun (WGS) entry which is preliminary data.</text>
</comment>
<name>A0A158L3C6_9BURK</name>
<feature type="region of interest" description="Disordered" evidence="1">
    <location>
        <begin position="1"/>
        <end position="31"/>
    </location>
</feature>
<reference evidence="2" key="1">
    <citation type="submission" date="2016-01" db="EMBL/GenBank/DDBJ databases">
        <authorList>
            <person name="Peeters C."/>
        </authorList>
    </citation>
    <scope>NUCLEOTIDE SEQUENCE [LARGE SCALE GENOMIC DNA]</scope>
    <source>
        <strain evidence="2">LMG 29317</strain>
    </source>
</reference>
<keyword evidence="3" id="KW-1185">Reference proteome</keyword>
<dbReference type="AlphaFoldDB" id="A0A158L3C6"/>
<organism evidence="2 3">
    <name type="scientific">Caballeronia arvi</name>
    <dbReference type="NCBI Taxonomy" id="1777135"/>
    <lineage>
        <taxon>Bacteria</taxon>
        <taxon>Pseudomonadati</taxon>
        <taxon>Pseudomonadota</taxon>
        <taxon>Betaproteobacteria</taxon>
        <taxon>Burkholderiales</taxon>
        <taxon>Burkholderiaceae</taxon>
        <taxon>Caballeronia</taxon>
    </lineage>
</organism>
<dbReference type="Proteomes" id="UP000055019">
    <property type="component" value="Unassembled WGS sequence"/>
</dbReference>
<dbReference type="EMBL" id="FCOM02000105">
    <property type="protein sequence ID" value="SAL87897.1"/>
    <property type="molecule type" value="Genomic_DNA"/>
</dbReference>
<accession>A0A158L3C6</accession>
<proteinExistence type="predicted"/>
<evidence type="ECO:0000313" key="3">
    <source>
        <dbReference type="Proteomes" id="UP000055019"/>
    </source>
</evidence>
<evidence type="ECO:0000313" key="2">
    <source>
        <dbReference type="EMBL" id="SAL87897.1"/>
    </source>
</evidence>
<sequence length="47" mass="5043">MDYARHLNLTSGLGSATVERSDSLPPSTEFPSRRLQAVFAAAHPESA</sequence>
<protein>
    <submittedName>
        <fullName evidence="2">Uncharacterized protein</fullName>
    </submittedName>
</protein>